<evidence type="ECO:0000313" key="4">
    <source>
        <dbReference type="Proteomes" id="UP000323930"/>
    </source>
</evidence>
<organism evidence="3 4">
    <name type="scientific">Seonamhaeicola marinus</name>
    <dbReference type="NCBI Taxonomy" id="1912246"/>
    <lineage>
        <taxon>Bacteria</taxon>
        <taxon>Pseudomonadati</taxon>
        <taxon>Bacteroidota</taxon>
        <taxon>Flavobacteriia</taxon>
        <taxon>Flavobacteriales</taxon>
        <taxon>Flavobacteriaceae</taxon>
    </lineage>
</organism>
<dbReference type="Gene3D" id="2.160.20.120">
    <property type="match status" value="1"/>
</dbReference>
<reference evidence="3 4" key="1">
    <citation type="submission" date="2019-08" db="EMBL/GenBank/DDBJ databases">
        <title>Seonamhaeicola sediminis sp. nov., isolated from marine sediment.</title>
        <authorList>
            <person name="Cao W.R."/>
        </authorList>
    </citation>
    <scope>NUCLEOTIDE SEQUENCE [LARGE SCALE GENOMIC DNA]</scope>
    <source>
        <strain evidence="3 4">B011</strain>
    </source>
</reference>
<proteinExistence type="predicted"/>
<dbReference type="Pfam" id="PF10988">
    <property type="entry name" value="DUF2807"/>
    <property type="match status" value="1"/>
</dbReference>
<evidence type="ECO:0000256" key="1">
    <source>
        <dbReference type="SAM" id="SignalP"/>
    </source>
</evidence>
<keyword evidence="1" id="KW-0732">Signal</keyword>
<dbReference type="RefSeq" id="WP_148542845.1">
    <property type="nucleotide sequence ID" value="NZ_VSDQ01000679.1"/>
</dbReference>
<dbReference type="EMBL" id="VSDQ01000679">
    <property type="protein sequence ID" value="TYA74182.1"/>
    <property type="molecule type" value="Genomic_DNA"/>
</dbReference>
<evidence type="ECO:0000313" key="3">
    <source>
        <dbReference type="EMBL" id="TYA74182.1"/>
    </source>
</evidence>
<protein>
    <submittedName>
        <fullName evidence="3">DUF2807 domain-containing protein</fullName>
    </submittedName>
</protein>
<accession>A0A5D0HXK6</accession>
<dbReference type="OrthoDB" id="704821at2"/>
<feature type="chain" id="PRO_5022726941" evidence="1">
    <location>
        <begin position="19"/>
        <end position="223"/>
    </location>
</feature>
<dbReference type="Proteomes" id="UP000323930">
    <property type="component" value="Unassembled WGS sequence"/>
</dbReference>
<dbReference type="AlphaFoldDB" id="A0A5D0HXK6"/>
<comment type="caution">
    <text evidence="3">The sequence shown here is derived from an EMBL/GenBank/DDBJ whole genome shotgun (WGS) entry which is preliminary data.</text>
</comment>
<name>A0A5D0HXK6_9FLAO</name>
<sequence length="223" mass="24382">MKHLSILLLLFTSSLVFAQNTIEKEIGEFNKLKVYDLIDVELIEAEHNKVVISGFNAQNVLVNNKNGTLKIKMKLKEIFDGNTVKVKLYYSKVDVIDVNEGARVHSKDKIKQFEIDLRAQEGGKIDVDLDVSYANIKSVSGGTVIAIGNAKNQDISLLTGGIYEGKELVTAKTKVAVKAAGEAHVNAKDVVDVSIRAGGNVYIYGDPKTVNESKFAGGKIKRM</sequence>
<dbReference type="InterPro" id="IPR021255">
    <property type="entry name" value="DUF2807"/>
</dbReference>
<keyword evidence="4" id="KW-1185">Reference proteome</keyword>
<feature type="signal peptide" evidence="1">
    <location>
        <begin position="1"/>
        <end position="18"/>
    </location>
</feature>
<evidence type="ECO:0000259" key="2">
    <source>
        <dbReference type="Pfam" id="PF10988"/>
    </source>
</evidence>
<gene>
    <name evidence="3" type="ORF">FUA24_12665</name>
</gene>
<feature type="domain" description="Putative auto-transporter adhesin head GIN" evidence="2">
    <location>
        <begin position="28"/>
        <end position="207"/>
    </location>
</feature>